<reference evidence="2 4" key="1">
    <citation type="submission" date="2015-01" db="EMBL/GenBank/DDBJ databases">
        <title>Genome of Flavobacterium hibernum DSM 12611.</title>
        <authorList>
            <person name="Stropko S.J."/>
            <person name="Pipes S.E."/>
            <person name="Newman J.D."/>
        </authorList>
    </citation>
    <scope>NUCLEOTIDE SEQUENCE [LARGE SCALE GENOMIC DNA]</scope>
    <source>
        <strain evidence="2 4">DSM 12611</strain>
    </source>
</reference>
<evidence type="ECO:0000313" key="5">
    <source>
        <dbReference type="Proteomes" id="UP000198302"/>
    </source>
</evidence>
<dbReference type="EMBL" id="JPRK01000003">
    <property type="protein sequence ID" value="KIO54400.1"/>
    <property type="molecule type" value="Genomic_DNA"/>
</dbReference>
<dbReference type="STRING" id="37752.IW18_02830"/>
<protein>
    <recommendedName>
        <fullName evidence="1">GAPS4b N-terminal domain-containing protein</fullName>
    </recommendedName>
</protein>
<comment type="caution">
    <text evidence="2">The sequence shown here is derived from an EMBL/GenBank/DDBJ whole genome shotgun (WGS) entry which is preliminary data.</text>
</comment>
<gene>
    <name evidence="3" type="ORF">B0A73_10160</name>
    <name evidence="2" type="ORF">IW18_02830</name>
</gene>
<feature type="domain" description="GAPS4b N-terminal" evidence="1">
    <location>
        <begin position="10"/>
        <end position="71"/>
    </location>
</feature>
<organism evidence="2 4">
    <name type="scientific">Flavobacterium hibernum</name>
    <dbReference type="NCBI Taxonomy" id="37752"/>
    <lineage>
        <taxon>Bacteria</taxon>
        <taxon>Pseudomonadati</taxon>
        <taxon>Bacteroidota</taxon>
        <taxon>Flavobacteriia</taxon>
        <taxon>Flavobacteriales</taxon>
        <taxon>Flavobacteriaceae</taxon>
        <taxon>Flavobacterium</taxon>
    </lineage>
</organism>
<reference evidence="3 5" key="2">
    <citation type="submission" date="2016-11" db="EMBL/GenBank/DDBJ databases">
        <title>Whole genomes of Flavobacteriaceae.</title>
        <authorList>
            <person name="Stine C."/>
            <person name="Li C."/>
            <person name="Tadesse D."/>
        </authorList>
    </citation>
    <scope>NUCLEOTIDE SEQUENCE [LARGE SCALE GENOMIC DNA]</scope>
    <source>
        <strain evidence="3 5">ATCC 51468</strain>
    </source>
</reference>
<sequence length="367" mass="43050">MNQEILPQGDRIRQLLTKSNITNANINNLLREKGVFLGQNEKNNSVPILMKTIVSPEEFIELYQTQKSKEDTIKFRTATIKCNKEIDLSEIFSENMNLNQKIIDAHKYQPTFKLIGSPNPYFENDKVIFEYKLEKDNVLEDWTNNKTYHTGEIIITKSSDGNLELSIEQNSTSKETLFTNDLFIREVKKILSNQNLISNNEDFIRIKFNDFINESRIQFLYSFTKNFCIYLDFLSITDIDLILDENEESHQDIKIFLDEIDSLKLNGKGLQNHLLLKNNKYHHKLIFASISLKYSFNIDGVKGFCTIVISFPDYSSKKDINSELQISINFNVNREHKKDATETHLRKKLYPFVEKNKMKSYKEYKTE</sequence>
<dbReference type="AlphaFoldDB" id="A0A0D0EN90"/>
<evidence type="ECO:0000313" key="3">
    <source>
        <dbReference type="EMBL" id="OXA88129.1"/>
    </source>
</evidence>
<dbReference type="Pfam" id="PF26110">
    <property type="entry name" value="GAPS4b_N"/>
    <property type="match status" value="1"/>
</dbReference>
<keyword evidence="5" id="KW-1185">Reference proteome</keyword>
<evidence type="ECO:0000313" key="4">
    <source>
        <dbReference type="Proteomes" id="UP000032061"/>
    </source>
</evidence>
<dbReference type="Proteomes" id="UP000032061">
    <property type="component" value="Unassembled WGS sequence"/>
</dbReference>
<name>A0A0D0EN90_9FLAO</name>
<accession>A0A0D0EN90</accession>
<proteinExistence type="predicted"/>
<dbReference type="RefSeq" id="WP_041516062.1">
    <property type="nucleotide sequence ID" value="NZ_UGGR01000003.1"/>
</dbReference>
<dbReference type="Proteomes" id="UP000198302">
    <property type="component" value="Unassembled WGS sequence"/>
</dbReference>
<dbReference type="EMBL" id="MUGX01000011">
    <property type="protein sequence ID" value="OXA88129.1"/>
    <property type="molecule type" value="Genomic_DNA"/>
</dbReference>
<evidence type="ECO:0000313" key="2">
    <source>
        <dbReference type="EMBL" id="KIO54400.1"/>
    </source>
</evidence>
<evidence type="ECO:0000259" key="1">
    <source>
        <dbReference type="Pfam" id="PF26110"/>
    </source>
</evidence>
<dbReference type="InterPro" id="IPR058955">
    <property type="entry name" value="GAPS4b_N"/>
</dbReference>